<dbReference type="EMBL" id="UOFX01000056">
    <property type="protein sequence ID" value="VAX09728.1"/>
    <property type="molecule type" value="Genomic_DNA"/>
</dbReference>
<name>A0A3B1BEA0_9ZZZZ</name>
<sequence>MKNWIFSLLLLLVALPVQAALEWQPEFAQPTDRTYRSPEEPLRLFIPPDVPVETLQVLSLELDGIDVTAMITTEGGYAIYTPVQPIAWGKHQLRLVENSADGDIIERGFWEFEVRKSESFREASLDINASVDINERIGDHNLDNLPNKTQATGSVTLTHKLANNDWRSEVNIPLLYNTEAIERKVELGDYLVGWQRKSFQTQLGHHAIAADNLIMSGFQRRGLSASYALPGNNTLLTGFAMRGSQVSGFERGLGLGDSTDRIHGGMVTTYPVQTEDKTVEISASYLSGDAPDFGVGIAGGDTYTGGDAWSIHADSLLFQNRLRARGEFARSAYDFDGTGANDDEKDHAYSLLLSYKPWLEKMVNGQYIDWTFGAEYKRLGTFFRTVANPGAVADRKMGRMFSNLIWGAWDLRAQIAQESDNVEDINFLPRIRTRLGILSASYSPYSDYDDEGNPRLKWYGQPSYSLSTTLQKQKTTQRSSAASTTSTDIQTNVVGFTANFGYEKWNWGLGHTWMRIDDDSIFAGTPSTDDIVNNSTSLNASFAFTENYQLSPQVSWDKTKYLDLGYNDQRLLLALGLDATFIPGKLMGRLNYDLNRSWVSDDSSDNKTHQLGASLTWVAIQARPQKPGLTWTLTGDYNDYKDKVTSDNDTDFYQVFLRAQIGWSGSY</sequence>
<evidence type="ECO:0000313" key="1">
    <source>
        <dbReference type="EMBL" id="VAX09728.1"/>
    </source>
</evidence>
<protein>
    <submittedName>
        <fullName evidence="1">Uncharacterized protein</fullName>
    </submittedName>
</protein>
<accession>A0A3B1BEA0</accession>
<gene>
    <name evidence="1" type="ORF">MNBD_GAMMA26-1181</name>
</gene>
<dbReference type="AlphaFoldDB" id="A0A3B1BEA0"/>
<organism evidence="1">
    <name type="scientific">hydrothermal vent metagenome</name>
    <dbReference type="NCBI Taxonomy" id="652676"/>
    <lineage>
        <taxon>unclassified sequences</taxon>
        <taxon>metagenomes</taxon>
        <taxon>ecological metagenomes</taxon>
    </lineage>
</organism>
<reference evidence="1" key="1">
    <citation type="submission" date="2018-06" db="EMBL/GenBank/DDBJ databases">
        <authorList>
            <person name="Zhirakovskaya E."/>
        </authorList>
    </citation>
    <scope>NUCLEOTIDE SEQUENCE</scope>
</reference>
<proteinExistence type="predicted"/>